<keyword evidence="2" id="KW-1185">Reference proteome</keyword>
<name>A0A348HF09_9GAMM</name>
<evidence type="ECO:0000313" key="1">
    <source>
        <dbReference type="EMBL" id="BBG30211.1"/>
    </source>
</evidence>
<accession>A0A348HF09</accession>
<proteinExistence type="predicted"/>
<organism evidence="1 2">
    <name type="scientific">Zymobacter palmae</name>
    <dbReference type="NCBI Taxonomy" id="33074"/>
    <lineage>
        <taxon>Bacteria</taxon>
        <taxon>Pseudomonadati</taxon>
        <taxon>Pseudomonadota</taxon>
        <taxon>Gammaproteobacteria</taxon>
        <taxon>Oceanospirillales</taxon>
        <taxon>Halomonadaceae</taxon>
        <taxon>Zymobacter group</taxon>
        <taxon>Zymobacter</taxon>
    </lineage>
</organism>
<dbReference type="KEGG" id="zpl:ZBT109_1451"/>
<dbReference type="AlphaFoldDB" id="A0A348HF09"/>
<gene>
    <name evidence="1" type="ORF">ZBT109_1451</name>
</gene>
<dbReference type="EMBL" id="AP018933">
    <property type="protein sequence ID" value="BBG30211.1"/>
    <property type="molecule type" value="Genomic_DNA"/>
</dbReference>
<evidence type="ECO:0000313" key="2">
    <source>
        <dbReference type="Proteomes" id="UP000267342"/>
    </source>
</evidence>
<dbReference type="Proteomes" id="UP000267342">
    <property type="component" value="Chromosome"/>
</dbReference>
<sequence length="42" mass="5153">MRFAFFIISHMLGWCGYALHDYHDTYRCHVTSPLYALRFLWL</sequence>
<reference evidence="1 2" key="1">
    <citation type="submission" date="2018-09" db="EMBL/GenBank/DDBJ databases">
        <title>Zymobacter palmae IAM14233 (=T109) whole genome analysis.</title>
        <authorList>
            <person name="Yanase H."/>
        </authorList>
    </citation>
    <scope>NUCLEOTIDE SEQUENCE [LARGE SCALE GENOMIC DNA]</scope>
    <source>
        <strain evidence="1 2">IAM14233</strain>
    </source>
</reference>
<protein>
    <submittedName>
        <fullName evidence="1">Uncharacterized protein</fullName>
    </submittedName>
</protein>
<dbReference type="STRING" id="1123510.GCA_000620025_00451"/>